<dbReference type="InterPro" id="IPR014810">
    <property type="entry name" value="Fcf2_C"/>
</dbReference>
<organism evidence="5 6">
    <name type="scientific">Sciurus carolinensis</name>
    <name type="common">Eastern gray squirrel</name>
    <dbReference type="NCBI Taxonomy" id="30640"/>
    <lineage>
        <taxon>Eukaryota</taxon>
        <taxon>Metazoa</taxon>
        <taxon>Chordata</taxon>
        <taxon>Craniata</taxon>
        <taxon>Vertebrata</taxon>
        <taxon>Euteleostomi</taxon>
        <taxon>Mammalia</taxon>
        <taxon>Eutheria</taxon>
        <taxon>Euarchontoglires</taxon>
        <taxon>Glires</taxon>
        <taxon>Rodentia</taxon>
        <taxon>Sciuromorpha</taxon>
        <taxon>Sciuridae</taxon>
        <taxon>Sciurinae</taxon>
        <taxon>Sciurini</taxon>
        <taxon>Sciurus</taxon>
    </lineage>
</organism>
<feature type="region of interest" description="Disordered" evidence="3">
    <location>
        <begin position="137"/>
        <end position="156"/>
    </location>
</feature>
<dbReference type="Proteomes" id="UP001166674">
    <property type="component" value="Unassembled WGS sequence"/>
</dbReference>
<gene>
    <name evidence="5" type="ORF">SUZIE_175210</name>
</gene>
<evidence type="ECO:0000313" key="6">
    <source>
        <dbReference type="Proteomes" id="UP001166674"/>
    </source>
</evidence>
<feature type="domain" description="Fcf2 pre-rRNA processing C-terminal" evidence="4">
    <location>
        <begin position="230"/>
        <end position="322"/>
    </location>
</feature>
<proteinExistence type="predicted"/>
<dbReference type="EMBL" id="JAATJV010390462">
    <property type="protein sequence ID" value="MBZ3883892.1"/>
    <property type="molecule type" value="Genomic_DNA"/>
</dbReference>
<dbReference type="GO" id="GO:0005730">
    <property type="term" value="C:nucleolus"/>
    <property type="evidence" value="ECO:0007669"/>
    <property type="project" value="UniProtKB-SubCell"/>
</dbReference>
<name>A0AA41T4V7_SCICA</name>
<dbReference type="PANTHER" id="PTHR21686:SF12">
    <property type="entry name" value="DEOXYNUCLEOTIDYLTRANSFERASE TERMINAL-INTERACTING PROTEIN 2"/>
    <property type="match status" value="1"/>
</dbReference>
<dbReference type="AlphaFoldDB" id="A0AA41T4V7"/>
<dbReference type="GO" id="GO:0006396">
    <property type="term" value="P:RNA processing"/>
    <property type="evidence" value="ECO:0007669"/>
    <property type="project" value="TreeGrafter"/>
</dbReference>
<sequence length="341" mass="38721">MSESRKSARWLGDAQIRPGYALEVTDEQKHGYEGEAAFEEQEEVREQVSSEKAINQAWSAESLDLKALRSYYSSSILSCSGAHLHLATCTTLVLSRQHCRLPSAVSPLRVSVNTFAVVEVNRWSEKRNSTIKTSDITKFSDDDEESSRIEVSEDNSKRSESLECDIKLPKSELNTSQEIGDSVLLVLSSDESQQSEKSGSEEDTLCFVENSGQKVNQNVNFRKKRRKERQKTAGDGWFGMKAPELTDELKNYLKALKMRASMVPKRFYKKNDRDGFPKYFQVGTVVDNPADFYHSGIPKKQRKRTIVEELLADSEFRKYNRRNYTEIMAEKAANAAGKKVL</sequence>
<protein>
    <submittedName>
        <fullName evidence="5">Deoxynucleotidyltransferase terminal-interacting protein 2</fullName>
    </submittedName>
</protein>
<keyword evidence="2" id="KW-0539">Nucleus</keyword>
<dbReference type="InterPro" id="IPR039883">
    <property type="entry name" value="Fcf2/DNTTIP2"/>
</dbReference>
<evidence type="ECO:0000313" key="5">
    <source>
        <dbReference type="EMBL" id="MBZ3883892.1"/>
    </source>
</evidence>
<evidence type="ECO:0000256" key="1">
    <source>
        <dbReference type="ARBA" id="ARBA00004604"/>
    </source>
</evidence>
<accession>A0AA41T4V7</accession>
<dbReference type="PANTHER" id="PTHR21686">
    <property type="entry name" value="DEOXYNUCLEOTIDYLTRANSFERASE TERMINAL-INTERACTING PROTEIN 2"/>
    <property type="match status" value="1"/>
</dbReference>
<dbReference type="Pfam" id="PF08698">
    <property type="entry name" value="Fcf2"/>
    <property type="match status" value="1"/>
</dbReference>
<comment type="caution">
    <text evidence="5">The sequence shown here is derived from an EMBL/GenBank/DDBJ whole genome shotgun (WGS) entry which is preliminary data.</text>
</comment>
<dbReference type="GO" id="GO:0003723">
    <property type="term" value="F:RNA binding"/>
    <property type="evidence" value="ECO:0007669"/>
    <property type="project" value="TreeGrafter"/>
</dbReference>
<evidence type="ECO:0000256" key="3">
    <source>
        <dbReference type="SAM" id="MobiDB-lite"/>
    </source>
</evidence>
<evidence type="ECO:0000259" key="4">
    <source>
        <dbReference type="Pfam" id="PF08698"/>
    </source>
</evidence>
<keyword evidence="6" id="KW-1185">Reference proteome</keyword>
<reference evidence="5" key="1">
    <citation type="submission" date="2020-03" db="EMBL/GenBank/DDBJ databases">
        <title>Studies in the Genomics of Life Span.</title>
        <authorList>
            <person name="Glass D."/>
        </authorList>
    </citation>
    <scope>NUCLEOTIDE SEQUENCE</scope>
    <source>
        <strain evidence="5">SUZIE</strain>
        <tissue evidence="5">Muscle</tissue>
    </source>
</reference>
<comment type="subcellular location">
    <subcellularLocation>
        <location evidence="1">Nucleus</location>
        <location evidence="1">Nucleolus</location>
    </subcellularLocation>
</comment>
<feature type="compositionally biased region" description="Basic and acidic residues" evidence="3">
    <location>
        <begin position="146"/>
        <end position="156"/>
    </location>
</feature>
<evidence type="ECO:0000256" key="2">
    <source>
        <dbReference type="ARBA" id="ARBA00023242"/>
    </source>
</evidence>